<dbReference type="InterPro" id="IPR001387">
    <property type="entry name" value="Cro/C1-type_HTH"/>
</dbReference>
<dbReference type="InterPro" id="IPR058852">
    <property type="entry name" value="HTH_77"/>
</dbReference>
<dbReference type="CDD" id="cd00093">
    <property type="entry name" value="HTH_XRE"/>
    <property type="match status" value="1"/>
</dbReference>
<dbReference type="Gene3D" id="3.40.50.300">
    <property type="entry name" value="P-loop containing nucleotide triphosphate hydrolases"/>
    <property type="match status" value="1"/>
</dbReference>
<accession>A0A6J4Q379</accession>
<evidence type="ECO:0000313" key="2">
    <source>
        <dbReference type="EMBL" id="CAA9430836.1"/>
    </source>
</evidence>
<dbReference type="SMART" id="SM00530">
    <property type="entry name" value="HTH_XRE"/>
    <property type="match status" value="1"/>
</dbReference>
<dbReference type="Pfam" id="PF25872">
    <property type="entry name" value="HTH_77"/>
    <property type="match status" value="1"/>
</dbReference>
<organism evidence="2">
    <name type="scientific">uncultured Rubrobacteraceae bacterium</name>
    <dbReference type="NCBI Taxonomy" id="349277"/>
    <lineage>
        <taxon>Bacteria</taxon>
        <taxon>Bacillati</taxon>
        <taxon>Actinomycetota</taxon>
        <taxon>Rubrobacteria</taxon>
        <taxon>Rubrobacterales</taxon>
        <taxon>Rubrobacteraceae</taxon>
        <taxon>environmental samples</taxon>
    </lineage>
</organism>
<dbReference type="SUPFAM" id="SSF47413">
    <property type="entry name" value="lambda repressor-like DNA-binding domains"/>
    <property type="match status" value="1"/>
</dbReference>
<evidence type="ECO:0000259" key="1">
    <source>
        <dbReference type="PROSITE" id="PS50943"/>
    </source>
</evidence>
<proteinExistence type="predicted"/>
<dbReference type="PANTHER" id="PTHR47691:SF3">
    <property type="entry name" value="HTH-TYPE TRANSCRIPTIONAL REGULATOR RV0890C-RELATED"/>
    <property type="match status" value="1"/>
</dbReference>
<reference evidence="2" key="1">
    <citation type="submission" date="2020-02" db="EMBL/GenBank/DDBJ databases">
        <authorList>
            <person name="Meier V. D."/>
        </authorList>
    </citation>
    <scope>NUCLEOTIDE SEQUENCE</scope>
    <source>
        <strain evidence="2">AVDCRST_MAG01</strain>
    </source>
</reference>
<dbReference type="PANTHER" id="PTHR47691">
    <property type="entry name" value="REGULATOR-RELATED"/>
    <property type="match status" value="1"/>
</dbReference>
<dbReference type="GO" id="GO:0043531">
    <property type="term" value="F:ADP binding"/>
    <property type="evidence" value="ECO:0007669"/>
    <property type="project" value="InterPro"/>
</dbReference>
<dbReference type="Pfam" id="PF13401">
    <property type="entry name" value="AAA_22"/>
    <property type="match status" value="1"/>
</dbReference>
<dbReference type="Gene3D" id="1.10.260.40">
    <property type="entry name" value="lambda repressor-like DNA-binding domains"/>
    <property type="match status" value="1"/>
</dbReference>
<gene>
    <name evidence="2" type="ORF">AVDCRST_MAG01-01-2927</name>
</gene>
<dbReference type="InterPro" id="IPR010982">
    <property type="entry name" value="Lambda_DNA-bd_dom_sf"/>
</dbReference>
<name>A0A6J4Q379_9ACTN</name>
<dbReference type="Pfam" id="PF13560">
    <property type="entry name" value="HTH_31"/>
    <property type="match status" value="1"/>
</dbReference>
<dbReference type="InterPro" id="IPR011990">
    <property type="entry name" value="TPR-like_helical_dom_sf"/>
</dbReference>
<feature type="domain" description="HTH cro/C1-type" evidence="1">
    <location>
        <begin position="14"/>
        <end position="69"/>
    </location>
</feature>
<dbReference type="InterPro" id="IPR027417">
    <property type="entry name" value="P-loop_NTPase"/>
</dbReference>
<dbReference type="PROSITE" id="PS50943">
    <property type="entry name" value="HTH_CROC1"/>
    <property type="match status" value="1"/>
</dbReference>
<dbReference type="Gene3D" id="1.25.40.10">
    <property type="entry name" value="Tetratricopeptide repeat domain"/>
    <property type="match status" value="1"/>
</dbReference>
<dbReference type="SUPFAM" id="SSF52540">
    <property type="entry name" value="P-loop containing nucleoside triphosphate hydrolases"/>
    <property type="match status" value="1"/>
</dbReference>
<dbReference type="PRINTS" id="PR00364">
    <property type="entry name" value="DISEASERSIST"/>
</dbReference>
<dbReference type="AlphaFoldDB" id="A0A6J4Q379"/>
<dbReference type="GO" id="GO:0003677">
    <property type="term" value="F:DNA binding"/>
    <property type="evidence" value="ECO:0007669"/>
    <property type="project" value="InterPro"/>
</dbReference>
<dbReference type="SUPFAM" id="SSF48452">
    <property type="entry name" value="TPR-like"/>
    <property type="match status" value="1"/>
</dbReference>
<sequence>MSPEQEEPTFGARLRRLRASAGLTQEELAFRAGLTPNGVSALERGQRKRPYPHTVRSLAEALELSELERATLLAAVPGRGAKAATVEAPVSVLEATLSSPPTPLVGRERALTEIREILLDGSEVRLLTLTGIGGVGKTRLATAAAREAKDHFPDGLAFFPLASLRDPALLVPTVARSLGLREAEGQSAREALHTHLREKQMLLVLDNFEQLLEAAAEVVYLIEACPGLVVLATSRAPLRVRGEQEYPVPPLALPSSTQHPSEEEVLGTPSGRLFVERARAASPSFALTSENAPSVAAICWRLAGLPLALELAAAKVRLLEPQSLLARLDQALSMAWARDLPERQRTMRATLDWSYELLSEPERRLFRRLSVFAGGFTLGAAETIAEAAGAETVEKSEEVLWLLGALVEQSLVTVDPSAGGREIRYGMLEPVRQYAHEKLEESGGCERVGARHAEYYLTLAERARPELQGPRQAQWLDDLAREHDNARAAMAWLLERDKPEKVSRIGWGIYEFWFRRGYTGEGLRWMERALAEGSAPLDLARSRALFVAAILSFLRGEPDQAAASALESVAAAREASDPETLAYALGMHGLAALSRGDLDAAEAVLPEALALFRGLGDPQGVSSGLYGLANLALARGDGDEAMRLLGEGEALSREAGNWSMLATCLGTQAISTRLDGDDARTAELLRRSVEIAGMLRDDYNVVFCVTGLAGVAAREGRAERAARLFGVADALSEKTGAGVSWSVLRNLNERDLAVTREMLDSEAFEAAWAEGRAMTLEEAVAYALS</sequence>
<dbReference type="EMBL" id="CADCUW010000386">
    <property type="protein sequence ID" value="CAA9430836.1"/>
    <property type="molecule type" value="Genomic_DNA"/>
</dbReference>
<dbReference type="InterPro" id="IPR049945">
    <property type="entry name" value="AAA_22"/>
</dbReference>
<protein>
    <recommendedName>
        <fullName evidence="1">HTH cro/C1-type domain-containing protein</fullName>
    </recommendedName>
</protein>